<comment type="pathway">
    <text evidence="2 19">Cofactor biosynthesis; thiamine diphosphate biosynthesis.</text>
</comment>
<feature type="binding site" evidence="19">
    <location>
        <begin position="207"/>
        <end position="208"/>
    </location>
    <ligand>
        <name>ATP</name>
        <dbReference type="ChEBI" id="CHEBI:30616"/>
    </ligand>
</feature>
<dbReference type="EC" id="2.8.1.4" evidence="14 19"/>
<dbReference type="GO" id="GO:0004810">
    <property type="term" value="F:CCA tRNA nucleotidyltransferase activity"/>
    <property type="evidence" value="ECO:0007669"/>
    <property type="project" value="InterPro"/>
</dbReference>
<comment type="function">
    <text evidence="12 19">Catalyzes the ATP-dependent transfer of a sulfur to tRNA to produce 4-thiouridine in position 8 of tRNAs, which functions as a near-UV photosensor. Also catalyzes the transfer of sulfur to the sulfur carrier protein ThiS, forming ThiS-thiocarboxylate. This is a step in the synthesis of thiazole, in the thiamine biosynthesis pathway. The sulfur is donated as persulfide by IscS.</text>
</comment>
<dbReference type="NCBIfam" id="TIGR00342">
    <property type="entry name" value="tRNA uracil 4-sulfurtransferase ThiI"/>
    <property type="match status" value="1"/>
</dbReference>
<organism evidence="21 22">
    <name type="scientific">Eubacterium barkeri</name>
    <name type="common">Clostridium barkeri</name>
    <dbReference type="NCBI Taxonomy" id="1528"/>
    <lineage>
        <taxon>Bacteria</taxon>
        <taxon>Bacillati</taxon>
        <taxon>Bacillota</taxon>
        <taxon>Clostridia</taxon>
        <taxon>Eubacteriales</taxon>
        <taxon>Eubacteriaceae</taxon>
        <taxon>Eubacterium</taxon>
    </lineage>
</organism>
<evidence type="ECO:0000256" key="7">
    <source>
        <dbReference type="ARBA" id="ARBA00022840"/>
    </source>
</evidence>
<dbReference type="CDD" id="cd11716">
    <property type="entry name" value="THUMP_ThiI"/>
    <property type="match status" value="1"/>
</dbReference>
<dbReference type="UniPathway" id="UPA00060"/>
<reference evidence="22" key="1">
    <citation type="submission" date="2016-10" db="EMBL/GenBank/DDBJ databases">
        <authorList>
            <person name="Varghese N."/>
            <person name="Submissions S."/>
        </authorList>
    </citation>
    <scope>NUCLEOTIDE SEQUENCE [LARGE SCALE GENOMIC DNA]</scope>
    <source>
        <strain evidence="22">VPI 5359</strain>
    </source>
</reference>
<dbReference type="FunFam" id="3.40.50.620:FF:000053">
    <property type="entry name" value="Probable tRNA sulfurtransferase"/>
    <property type="match status" value="1"/>
</dbReference>
<feature type="binding site" evidence="19">
    <location>
        <position position="295"/>
    </location>
    <ligand>
        <name>ATP</name>
        <dbReference type="ChEBI" id="CHEBI:30616"/>
    </ligand>
</feature>
<dbReference type="InterPro" id="IPR050102">
    <property type="entry name" value="tRNA_sulfurtransferase_ThiI"/>
</dbReference>
<feature type="binding site" evidence="19">
    <location>
        <position position="264"/>
    </location>
    <ligand>
        <name>ATP</name>
        <dbReference type="ChEBI" id="CHEBI:30616"/>
    </ligand>
</feature>
<comment type="subcellular location">
    <subcellularLocation>
        <location evidence="1 19">Cytoplasm</location>
    </subcellularLocation>
</comment>
<dbReference type="CDD" id="cd01712">
    <property type="entry name" value="PPase_ThiI"/>
    <property type="match status" value="1"/>
</dbReference>
<dbReference type="SUPFAM" id="SSF143437">
    <property type="entry name" value="THUMP domain-like"/>
    <property type="match status" value="1"/>
</dbReference>
<protein>
    <recommendedName>
        <fullName evidence="15 19">Probable tRNA sulfurtransferase</fullName>
        <ecNumber evidence="14 19">2.8.1.4</ecNumber>
    </recommendedName>
    <alternativeName>
        <fullName evidence="16 19">Sulfur carrier protein ThiS sulfurtransferase</fullName>
    </alternativeName>
    <alternativeName>
        <fullName evidence="17 19">Thiamine biosynthesis protein ThiI</fullName>
    </alternativeName>
    <alternativeName>
        <fullName evidence="18 19">tRNA 4-thiouridine synthase</fullName>
    </alternativeName>
</protein>
<keyword evidence="22" id="KW-1185">Reference proteome</keyword>
<keyword evidence="4 19" id="KW-0820">tRNA-binding</keyword>
<accession>A0A1H3IB11</accession>
<dbReference type="RefSeq" id="WP_090246538.1">
    <property type="nucleotide sequence ID" value="NZ_FNOU01000022.1"/>
</dbReference>
<evidence type="ECO:0000256" key="14">
    <source>
        <dbReference type="ARBA" id="ARBA00066827"/>
    </source>
</evidence>
<evidence type="ECO:0000256" key="11">
    <source>
        <dbReference type="ARBA" id="ARBA00052330"/>
    </source>
</evidence>
<dbReference type="STRING" id="1528.SAMN04488579_1227"/>
<gene>
    <name evidence="19" type="primary">thiI</name>
    <name evidence="21" type="ORF">SAMN04488579_1227</name>
</gene>
<dbReference type="GO" id="GO:0000049">
    <property type="term" value="F:tRNA binding"/>
    <property type="evidence" value="ECO:0007669"/>
    <property type="project" value="UniProtKB-UniRule"/>
</dbReference>
<name>A0A1H3IB11_EUBBA</name>
<dbReference type="GO" id="GO:0052837">
    <property type="term" value="P:thiazole biosynthetic process"/>
    <property type="evidence" value="ECO:0007669"/>
    <property type="project" value="TreeGrafter"/>
</dbReference>
<evidence type="ECO:0000313" key="22">
    <source>
        <dbReference type="Proteomes" id="UP000199652"/>
    </source>
</evidence>
<comment type="catalytic activity">
    <reaction evidence="11 19">
        <text>[ThiS sulfur-carrier protein]-C-terminal Gly-Gly-AMP + S-sulfanyl-L-cysteinyl-[cysteine desulfurase] + AH2 = [ThiS sulfur-carrier protein]-C-terminal-Gly-aminoethanethioate + L-cysteinyl-[cysteine desulfurase] + A + AMP + 2 H(+)</text>
        <dbReference type="Rhea" id="RHEA:43340"/>
        <dbReference type="Rhea" id="RHEA-COMP:12157"/>
        <dbReference type="Rhea" id="RHEA-COMP:12158"/>
        <dbReference type="Rhea" id="RHEA-COMP:12910"/>
        <dbReference type="Rhea" id="RHEA-COMP:19908"/>
        <dbReference type="ChEBI" id="CHEBI:13193"/>
        <dbReference type="ChEBI" id="CHEBI:15378"/>
        <dbReference type="ChEBI" id="CHEBI:17499"/>
        <dbReference type="ChEBI" id="CHEBI:29950"/>
        <dbReference type="ChEBI" id="CHEBI:61963"/>
        <dbReference type="ChEBI" id="CHEBI:90618"/>
        <dbReference type="ChEBI" id="CHEBI:232372"/>
        <dbReference type="ChEBI" id="CHEBI:456215"/>
    </reaction>
</comment>
<evidence type="ECO:0000256" key="16">
    <source>
        <dbReference type="ARBA" id="ARBA00075337"/>
    </source>
</evidence>
<evidence type="ECO:0000256" key="12">
    <source>
        <dbReference type="ARBA" id="ARBA00058382"/>
    </source>
</evidence>
<dbReference type="Gene3D" id="3.40.50.620">
    <property type="entry name" value="HUPs"/>
    <property type="match status" value="1"/>
</dbReference>
<evidence type="ECO:0000256" key="18">
    <source>
        <dbReference type="ARBA" id="ARBA00080570"/>
    </source>
</evidence>
<dbReference type="Pfam" id="PF22025">
    <property type="entry name" value="ThiI_fer"/>
    <property type="match status" value="1"/>
</dbReference>
<evidence type="ECO:0000256" key="15">
    <source>
        <dbReference type="ARBA" id="ARBA00071867"/>
    </source>
</evidence>
<evidence type="ECO:0000256" key="2">
    <source>
        <dbReference type="ARBA" id="ARBA00004948"/>
    </source>
</evidence>
<sequence length="388" mass="43177">MAKHVILVRYGEISLKGLNRNYFIDLLVKNIRNTLRYLDSVVVKKVQGRIIIDVDDGQFQDALESVQKVFGIVSISPAVVVESVLETIETAVEEEALARSFKTFRVTAKRSDKRFPMKSPDIGRHMGAVILKALDGTGISVDMTNPDMNLWVEVREETYIYSQFIPCGGGLPVGCSGKSALLLSGGIDSPVAGYMMAKRGIQPICVYFHSFPFTSDRAKEKVIDLGRIVAKYVGRMDVYVVPFTEIQTKIVEICPERQTTIIIRRYMMRIAQEIARKNGAKSLITGESLGQVASQTQEGLGATNAVVDMPVLRPLIGMDKQEIVEIAQRIGTFETSILPYEDCCTIFVPKHPETKPKREMIEKSEIEMEKIAGPMIEKAIADAEIVRV</sequence>
<dbReference type="InterPro" id="IPR003720">
    <property type="entry name" value="tRNA_STrfase"/>
</dbReference>
<evidence type="ECO:0000313" key="21">
    <source>
        <dbReference type="EMBL" id="SDY24702.1"/>
    </source>
</evidence>
<dbReference type="Gene3D" id="3.30.2130.30">
    <property type="match status" value="1"/>
</dbReference>
<dbReference type="InterPro" id="IPR049961">
    <property type="entry name" value="ThiI_N"/>
</dbReference>
<dbReference type="EMBL" id="FNOU01000022">
    <property type="protein sequence ID" value="SDY24702.1"/>
    <property type="molecule type" value="Genomic_DNA"/>
</dbReference>
<keyword evidence="9 19" id="KW-0784">Thiamine biosynthesis</keyword>
<dbReference type="InterPro" id="IPR054173">
    <property type="entry name" value="ThiI_fer"/>
</dbReference>
<keyword evidence="7 19" id="KW-0067">ATP-binding</keyword>
<dbReference type="InterPro" id="IPR049962">
    <property type="entry name" value="THUMP_ThiI"/>
</dbReference>
<evidence type="ECO:0000256" key="19">
    <source>
        <dbReference type="HAMAP-Rule" id="MF_00021"/>
    </source>
</evidence>
<dbReference type="InterPro" id="IPR004114">
    <property type="entry name" value="THUMP_dom"/>
</dbReference>
<keyword evidence="6 19" id="KW-0547">Nucleotide-binding</keyword>
<evidence type="ECO:0000256" key="4">
    <source>
        <dbReference type="ARBA" id="ARBA00022555"/>
    </source>
</evidence>
<dbReference type="Pfam" id="PF02568">
    <property type="entry name" value="ThiI"/>
    <property type="match status" value="1"/>
</dbReference>
<dbReference type="Pfam" id="PF02926">
    <property type="entry name" value="THUMP"/>
    <property type="match status" value="1"/>
</dbReference>
<comment type="catalytic activity">
    <reaction evidence="10 19">
        <text>[ThiI sulfur-carrier protein]-S-sulfanyl-L-cysteine + a uridine in tRNA + 2 reduced [2Fe-2S]-[ferredoxin] + ATP + H(+) = [ThiI sulfur-carrier protein]-L-cysteine + a 4-thiouridine in tRNA + 2 oxidized [2Fe-2S]-[ferredoxin] + AMP + diphosphate</text>
        <dbReference type="Rhea" id="RHEA:24176"/>
        <dbReference type="Rhea" id="RHEA-COMP:10000"/>
        <dbReference type="Rhea" id="RHEA-COMP:10001"/>
        <dbReference type="Rhea" id="RHEA-COMP:13337"/>
        <dbReference type="Rhea" id="RHEA-COMP:13338"/>
        <dbReference type="Rhea" id="RHEA-COMP:13339"/>
        <dbReference type="Rhea" id="RHEA-COMP:13340"/>
        <dbReference type="ChEBI" id="CHEBI:15378"/>
        <dbReference type="ChEBI" id="CHEBI:29950"/>
        <dbReference type="ChEBI" id="CHEBI:30616"/>
        <dbReference type="ChEBI" id="CHEBI:33019"/>
        <dbReference type="ChEBI" id="CHEBI:33737"/>
        <dbReference type="ChEBI" id="CHEBI:33738"/>
        <dbReference type="ChEBI" id="CHEBI:61963"/>
        <dbReference type="ChEBI" id="CHEBI:65315"/>
        <dbReference type="ChEBI" id="CHEBI:136798"/>
        <dbReference type="ChEBI" id="CHEBI:456215"/>
        <dbReference type="EC" id="2.8.1.4"/>
    </reaction>
</comment>
<evidence type="ECO:0000256" key="10">
    <source>
        <dbReference type="ARBA" id="ARBA00050570"/>
    </source>
</evidence>
<comment type="similarity">
    <text evidence="13 19">Belongs to the ThiI family.</text>
</comment>
<feature type="domain" description="THUMP" evidence="20">
    <location>
        <begin position="60"/>
        <end position="166"/>
    </location>
</feature>
<feature type="binding site" evidence="19">
    <location>
        <begin position="182"/>
        <end position="183"/>
    </location>
    <ligand>
        <name>ATP</name>
        <dbReference type="ChEBI" id="CHEBI:30616"/>
    </ligand>
</feature>
<proteinExistence type="inferred from homology"/>
<evidence type="ECO:0000259" key="20">
    <source>
        <dbReference type="PROSITE" id="PS51165"/>
    </source>
</evidence>
<evidence type="ECO:0000256" key="6">
    <source>
        <dbReference type="ARBA" id="ARBA00022741"/>
    </source>
</evidence>
<dbReference type="SUPFAM" id="SSF52402">
    <property type="entry name" value="Adenine nucleotide alpha hydrolases-like"/>
    <property type="match status" value="1"/>
</dbReference>
<evidence type="ECO:0000256" key="8">
    <source>
        <dbReference type="ARBA" id="ARBA00022884"/>
    </source>
</evidence>
<evidence type="ECO:0000256" key="1">
    <source>
        <dbReference type="ARBA" id="ARBA00004496"/>
    </source>
</evidence>
<dbReference type="GO" id="GO:0005829">
    <property type="term" value="C:cytosol"/>
    <property type="evidence" value="ECO:0007669"/>
    <property type="project" value="TreeGrafter"/>
</dbReference>
<dbReference type="GO" id="GO:0140741">
    <property type="term" value="F:tRNA-uracil-4 sulfurtransferase activity"/>
    <property type="evidence" value="ECO:0007669"/>
    <property type="project" value="UniProtKB-EC"/>
</dbReference>
<dbReference type="InterPro" id="IPR020536">
    <property type="entry name" value="ThiI_AANH"/>
</dbReference>
<evidence type="ECO:0000256" key="13">
    <source>
        <dbReference type="ARBA" id="ARBA00061472"/>
    </source>
</evidence>
<evidence type="ECO:0000256" key="9">
    <source>
        <dbReference type="ARBA" id="ARBA00022977"/>
    </source>
</evidence>
<keyword evidence="5 19" id="KW-0808">Transferase</keyword>
<dbReference type="AlphaFoldDB" id="A0A1H3IB11"/>
<dbReference type="HAMAP" id="MF_00021">
    <property type="entry name" value="ThiI"/>
    <property type="match status" value="1"/>
</dbReference>
<dbReference type="GO" id="GO:0005524">
    <property type="term" value="F:ATP binding"/>
    <property type="evidence" value="ECO:0007669"/>
    <property type="project" value="UniProtKB-UniRule"/>
</dbReference>
<keyword evidence="8 19" id="KW-0694">RNA-binding</keyword>
<dbReference type="PANTHER" id="PTHR43209">
    <property type="entry name" value="TRNA SULFURTRANSFERASE"/>
    <property type="match status" value="1"/>
</dbReference>
<dbReference type="InterPro" id="IPR014729">
    <property type="entry name" value="Rossmann-like_a/b/a_fold"/>
</dbReference>
<evidence type="ECO:0000256" key="17">
    <source>
        <dbReference type="ARBA" id="ARBA00077849"/>
    </source>
</evidence>
<feature type="binding site" evidence="19">
    <location>
        <position position="286"/>
    </location>
    <ligand>
        <name>ATP</name>
        <dbReference type="ChEBI" id="CHEBI:30616"/>
    </ligand>
</feature>
<dbReference type="Proteomes" id="UP000199652">
    <property type="component" value="Unassembled WGS sequence"/>
</dbReference>
<keyword evidence="3 19" id="KW-0963">Cytoplasm</keyword>
<dbReference type="GO" id="GO:0002937">
    <property type="term" value="P:tRNA 4-thiouridine biosynthesis"/>
    <property type="evidence" value="ECO:0007669"/>
    <property type="project" value="TreeGrafter"/>
</dbReference>
<dbReference type="GO" id="GO:0009228">
    <property type="term" value="P:thiamine biosynthetic process"/>
    <property type="evidence" value="ECO:0007669"/>
    <property type="project" value="UniProtKB-KW"/>
</dbReference>
<dbReference type="PROSITE" id="PS51165">
    <property type="entry name" value="THUMP"/>
    <property type="match status" value="1"/>
</dbReference>
<dbReference type="PANTHER" id="PTHR43209:SF1">
    <property type="entry name" value="TRNA SULFURTRANSFERASE"/>
    <property type="match status" value="1"/>
</dbReference>
<dbReference type="OrthoDB" id="9773948at2"/>
<evidence type="ECO:0000256" key="5">
    <source>
        <dbReference type="ARBA" id="ARBA00022679"/>
    </source>
</evidence>
<dbReference type="GO" id="GO:0009229">
    <property type="term" value="P:thiamine diphosphate biosynthetic process"/>
    <property type="evidence" value="ECO:0007669"/>
    <property type="project" value="UniProtKB-UniRule"/>
</dbReference>
<evidence type="ECO:0000256" key="3">
    <source>
        <dbReference type="ARBA" id="ARBA00022490"/>
    </source>
</evidence>
<dbReference type="SMART" id="SM00981">
    <property type="entry name" value="THUMP"/>
    <property type="match status" value="1"/>
</dbReference>